<reference evidence="1" key="1">
    <citation type="submission" date="2018-11" db="EMBL/GenBank/DDBJ databases">
        <authorList>
            <consortium name="Pathogen Informatics"/>
        </authorList>
    </citation>
    <scope>NUCLEOTIDE SEQUENCE</scope>
</reference>
<name>A0A3S5CN89_9PLAT</name>
<evidence type="ECO:0000313" key="1">
    <source>
        <dbReference type="EMBL" id="VEL34800.1"/>
    </source>
</evidence>
<proteinExistence type="predicted"/>
<dbReference type="EMBL" id="CAAALY010248420">
    <property type="protein sequence ID" value="VEL34800.1"/>
    <property type="molecule type" value="Genomic_DNA"/>
</dbReference>
<protein>
    <submittedName>
        <fullName evidence="1">Uncharacterized protein</fullName>
    </submittedName>
</protein>
<evidence type="ECO:0000313" key="2">
    <source>
        <dbReference type="Proteomes" id="UP000784294"/>
    </source>
</evidence>
<dbReference type="Proteomes" id="UP000784294">
    <property type="component" value="Unassembled WGS sequence"/>
</dbReference>
<sequence length="67" mass="7426">MFCSLSRLFLTTPHTRELFHSGRSQQAGTPDFPLAQASIERQRVSFHPATLLASLGHKSAGLAKYVR</sequence>
<keyword evidence="2" id="KW-1185">Reference proteome</keyword>
<organism evidence="1 2">
    <name type="scientific">Protopolystoma xenopodis</name>
    <dbReference type="NCBI Taxonomy" id="117903"/>
    <lineage>
        <taxon>Eukaryota</taxon>
        <taxon>Metazoa</taxon>
        <taxon>Spiralia</taxon>
        <taxon>Lophotrochozoa</taxon>
        <taxon>Platyhelminthes</taxon>
        <taxon>Monogenea</taxon>
        <taxon>Polyopisthocotylea</taxon>
        <taxon>Polystomatidea</taxon>
        <taxon>Polystomatidae</taxon>
        <taxon>Protopolystoma</taxon>
    </lineage>
</organism>
<accession>A0A3S5CN89</accession>
<gene>
    <name evidence="1" type="ORF">PXEA_LOCUS28240</name>
</gene>
<comment type="caution">
    <text evidence="1">The sequence shown here is derived from an EMBL/GenBank/DDBJ whole genome shotgun (WGS) entry which is preliminary data.</text>
</comment>
<dbReference type="AlphaFoldDB" id="A0A3S5CN89"/>